<feature type="active site" description="Charge relay system; for autoendoproteolytic cleavage activity" evidence="11">
    <location>
        <position position="861"/>
    </location>
</feature>
<feature type="domain" description="C2" evidence="13">
    <location>
        <begin position="20"/>
        <end position="162"/>
    </location>
</feature>
<evidence type="ECO:0000256" key="2">
    <source>
        <dbReference type="ARBA" id="ARBA00022516"/>
    </source>
</evidence>
<feature type="region of interest" description="Disordered" evidence="12">
    <location>
        <begin position="1"/>
        <end position="35"/>
    </location>
</feature>
<dbReference type="OrthoDB" id="67700at2759"/>
<gene>
    <name evidence="11" type="primary">PSD2</name>
    <name evidence="14" type="ORF">J8A68_000180</name>
</gene>
<dbReference type="CDD" id="cd00030">
    <property type="entry name" value="C2"/>
    <property type="match status" value="1"/>
</dbReference>
<keyword evidence="4 11" id="KW-0443">Lipid metabolism</keyword>
<dbReference type="Pfam" id="PF00168">
    <property type="entry name" value="C2"/>
    <property type="match status" value="2"/>
</dbReference>
<sequence length="1137" mass="129310">MKFSKSSKINGNNGTTTTTTDNLSQPQLPPQPPRNRLYLKINAFRAADLAPSPNNNTEQSLSLPPSGHQHSHHHKRSLNPILIAQINQTQKCSSKKTNTNQPSWDDTLLLPLKHNGYSQLLILSVWDKHKRSKNYLGEVRLSLVDLFKKQQQFESKTEMKWYKLYSNRNAHAFVTGSILVSFELVVKKTKKDKRTESQVSSNGLENRTKKLSISSESSTKEPESFLDHWYNSLIYRDINPNSLKPDEQGFYPDAIDGALDQVISDIESSIEETPADNNNDVIPSSGSFISITTADRRLLGSLSDMNSSDAASFLSTDAEILATESDYSSMGPNDPYNQDKPPHPKSRRLRKLKLKAKNKFINNKFELSKRSVLGVVFIEIISCSDLPPMKNLTRTTFDMDPFVVATFGKKTFRTSWQRHTLNPTFNERVAFEMLPHESNYSIQFSVLDKDRFSFHDKVASISLPLRELTEYATVQPMVHSSGPSLDLFKNYYTNTSNSASNEGFTTAHESPSNLSVRIIDDDNLIKKTVKKKRFSIKKKKIIDSYVDTSKFRVMSLALDLADVKYLGKYKPELKIRIRFETYHDLRRKFWRVLLEQYNLNDNGDDTYDYFELISLLDTLGCTNSDDLVNEFYKNLDKSIWGGDLLSHDEIIDSLENYVNKGGSNNEKIFEFETCPICNKKRIGKKQDLDIVTHFAICASKDWSIVNKLLVSSFVSPHQATKKWFTKVFIKLTYGKYTLGGNSANILVQDRMTGIILEEKMGVYVRLGIRLLYKGLDKARTKRVRILLRKLSFRQGLKFDQPQSKADIASFIKFHKLNLDDCMIEDPNEFSTFNEFFYRKLKPGARIIEDSQNPKIVSSPADCRCAVFDTVSSATQLWIKGKNFSIAKLFNGDLSSSGGYDLSDFYKPEACSLGIFRLAPQDYHRFHSPVSGKIGKIKLIEGEYYTVNPMAIRSELDVFGENIRSIIPIETEHFGTVIMVAVGAMMVGSIILSVKEGDAIHRGDEVGYFKFGGSTIVLLFEKKLFEFDQDLITNSKVCVETLVRVGQSVGHSPNIGEFKRDHIEFRHLSVGTKLKLIRSLTGGDLNDQSQVSNWEASQVSREFKSEYLQQQPSESSYDDYDDDESFDEEGSVEEEEDE</sequence>
<keyword evidence="5 11" id="KW-0472">Membrane</keyword>
<evidence type="ECO:0000256" key="8">
    <source>
        <dbReference type="ARBA" id="ARBA00023239"/>
    </source>
</evidence>
<dbReference type="InterPro" id="IPR033177">
    <property type="entry name" value="PSD-B"/>
</dbReference>
<evidence type="ECO:0000256" key="9">
    <source>
        <dbReference type="ARBA" id="ARBA00023264"/>
    </source>
</evidence>
<reference evidence="14 15" key="1">
    <citation type="journal article" date="2021" name="DNA Res.">
        <title>Genome analysis of Candida subhashii reveals its hybrid nature and dual mitochondrial genome conformations.</title>
        <authorList>
            <person name="Mixao V."/>
            <person name="Hegedusova E."/>
            <person name="Saus E."/>
            <person name="Pryszcz L.P."/>
            <person name="Cillingova A."/>
            <person name="Nosek J."/>
            <person name="Gabaldon T."/>
        </authorList>
    </citation>
    <scope>NUCLEOTIDE SEQUENCE [LARGE SCALE GENOMIC DNA]</scope>
    <source>
        <strain evidence="14 15">CBS 10753</strain>
    </source>
</reference>
<dbReference type="NCBIfam" id="TIGR00163">
    <property type="entry name" value="PS_decarb"/>
    <property type="match status" value="1"/>
</dbReference>
<feature type="region of interest" description="Disordered" evidence="12">
    <location>
        <begin position="325"/>
        <end position="346"/>
    </location>
</feature>
<dbReference type="UniPathway" id="UPA00558">
    <property type="reaction ID" value="UER00616"/>
</dbReference>
<comment type="pathway">
    <text evidence="11">Phospholipid metabolism; phosphatidylethanolamine biosynthesis; phosphatidylethanolamine from CDP-diacylglycerol: step 2/2.</text>
</comment>
<comment type="similarity">
    <text evidence="11">Belongs to the phosphatidylserine decarboxylase family. PSD-B subfamily. Eukaryotic type II sub-subfamily.</text>
</comment>
<dbReference type="GO" id="GO:0005795">
    <property type="term" value="C:Golgi stack"/>
    <property type="evidence" value="ECO:0007669"/>
    <property type="project" value="UniProtKB-UniRule"/>
</dbReference>
<feature type="compositionally biased region" description="Polar residues" evidence="12">
    <location>
        <begin position="52"/>
        <end position="63"/>
    </location>
</feature>
<keyword evidence="8 11" id="KW-0456">Lyase</keyword>
<comment type="caution">
    <text evidence="14">The sequence shown here is derived from an EMBL/GenBank/DDBJ whole genome shotgun (WGS) entry which is preliminary data.</text>
</comment>
<comment type="subcellular location">
    <subcellularLocation>
        <location evidence="11">Golgi apparatus membrane</location>
        <topology evidence="11">Peripheral membrane protein</topology>
        <orientation evidence="11">Cytoplasmic side</orientation>
    </subcellularLocation>
    <subcellularLocation>
        <location evidence="11">Endosome membrane</location>
        <topology evidence="11">Peripheral membrane protein</topology>
        <orientation evidence="11">Cytoplasmic side</orientation>
    </subcellularLocation>
</comment>
<evidence type="ECO:0000256" key="4">
    <source>
        <dbReference type="ARBA" id="ARBA00023098"/>
    </source>
</evidence>
<evidence type="ECO:0000256" key="11">
    <source>
        <dbReference type="HAMAP-Rule" id="MF_03209"/>
    </source>
</evidence>
<dbReference type="GO" id="GO:0006646">
    <property type="term" value="P:phosphatidylethanolamine biosynthetic process"/>
    <property type="evidence" value="ECO:0007669"/>
    <property type="project" value="UniProtKB-UniRule"/>
</dbReference>
<dbReference type="Proteomes" id="UP000694255">
    <property type="component" value="Unassembled WGS sequence"/>
</dbReference>
<evidence type="ECO:0000259" key="13">
    <source>
        <dbReference type="PROSITE" id="PS50004"/>
    </source>
</evidence>
<evidence type="ECO:0000256" key="7">
    <source>
        <dbReference type="ARBA" id="ARBA00023209"/>
    </source>
</evidence>
<organism evidence="14 15">
    <name type="scientific">[Candida] subhashii</name>
    <dbReference type="NCBI Taxonomy" id="561895"/>
    <lineage>
        <taxon>Eukaryota</taxon>
        <taxon>Fungi</taxon>
        <taxon>Dikarya</taxon>
        <taxon>Ascomycota</taxon>
        <taxon>Saccharomycotina</taxon>
        <taxon>Pichiomycetes</taxon>
        <taxon>Debaryomycetaceae</taxon>
        <taxon>Spathaspora</taxon>
    </lineage>
</organism>
<name>A0A8J5QY75_9ASCO</name>
<dbReference type="AlphaFoldDB" id="A0A8J5QY75"/>
<dbReference type="PANTHER" id="PTHR10067:SF17">
    <property type="entry name" value="PHOSPHATIDYLSERINE DECARBOXYLASE PROENZYME 2"/>
    <property type="match status" value="1"/>
</dbReference>
<evidence type="ECO:0000256" key="10">
    <source>
        <dbReference type="ARBA" id="ARBA00023317"/>
    </source>
</evidence>
<feature type="active site" description="Schiff-base intermediate with substrate; via pyruvic acid; for decarboxylase activity" evidence="11">
    <location>
        <position position="1013"/>
    </location>
</feature>
<dbReference type="InterPro" id="IPR000008">
    <property type="entry name" value="C2_dom"/>
</dbReference>
<dbReference type="GO" id="GO:0000139">
    <property type="term" value="C:Golgi membrane"/>
    <property type="evidence" value="ECO:0007669"/>
    <property type="project" value="UniProtKB-SubCell"/>
</dbReference>
<accession>A0A8J5QY75</accession>
<evidence type="ECO:0000256" key="5">
    <source>
        <dbReference type="ARBA" id="ARBA00023136"/>
    </source>
</evidence>
<dbReference type="GO" id="GO:0004609">
    <property type="term" value="F:phosphatidylserine decarboxylase activity"/>
    <property type="evidence" value="ECO:0007669"/>
    <property type="project" value="UniProtKB-UniRule"/>
</dbReference>
<proteinExistence type="inferred from homology"/>
<comment type="subunit">
    <text evidence="11">Heterodimer of a large membrane-associated beta subunit and a small pyruvoyl-containing alpha subunit. Interacts with pstB2. This interaction may be a means to structurally tether the donor membrane (ER) harboring PstB2 to acceptor membranes (Golgi/endosomes) harboring PSD2 during PtdSer transport to the site of PtdEtn synthesis.</text>
</comment>
<dbReference type="PROSITE" id="PS50004">
    <property type="entry name" value="C2"/>
    <property type="match status" value="2"/>
</dbReference>
<keyword evidence="11" id="KW-0967">Endosome</keyword>
<keyword evidence="15" id="KW-1185">Reference proteome</keyword>
<dbReference type="InterPro" id="IPR033179">
    <property type="entry name" value="PSD_type2_pro"/>
</dbReference>
<feature type="region of interest" description="Disordered" evidence="12">
    <location>
        <begin position="1104"/>
        <end position="1137"/>
    </location>
</feature>
<comment type="PTM">
    <text evidence="11">Is synthesized initially as an inactive proenzyme. Formation of the active enzyme involves a self-maturation process in which the active site pyruvoyl group is generated from an internal serine residue via an autocatalytic post-translational modification. Two non-identical subunits are generated from the proenzyme in this reaction, and the pyruvate is formed at the N-terminus of the alpha chain, which is derived from the carboxyl end of the proenzyme. The autoendoproteolytic cleavage occurs by a canonical serine protease mechanism, in which the side chain hydroxyl group of the serine supplies its oxygen atom to form the C-terminus of the beta chain, while the remainder of the serine residue undergoes an oxidative deamination to produce ammonia and the pyruvoyl prosthetic group on the alpha chain. During this reaction, the Ser that is part of the protease active site of the proenzyme becomes the pyruvoyl prosthetic group, which constitutes an essential element of the active site of the mature decarboxylase.</text>
</comment>
<dbReference type="SMART" id="SM00239">
    <property type="entry name" value="C2"/>
    <property type="match status" value="2"/>
</dbReference>
<feature type="region of interest" description="Disordered" evidence="12">
    <location>
        <begin position="49"/>
        <end position="75"/>
    </location>
</feature>
<feature type="region of interest" description="Disordered" evidence="12">
    <location>
        <begin position="194"/>
        <end position="219"/>
    </location>
</feature>
<keyword evidence="3 11" id="KW-0210">Decarboxylase</keyword>
<feature type="modified residue" description="Pyruvic acid (Ser); by autocatalysis" evidence="11">
    <location>
        <position position="1013"/>
    </location>
</feature>
<comment type="catalytic activity">
    <reaction evidence="11">
        <text>a 1,2-diacyl-sn-glycero-3-phospho-L-serine + H(+) = a 1,2-diacyl-sn-glycero-3-phosphoethanolamine + CO2</text>
        <dbReference type="Rhea" id="RHEA:20828"/>
        <dbReference type="ChEBI" id="CHEBI:15378"/>
        <dbReference type="ChEBI" id="CHEBI:16526"/>
        <dbReference type="ChEBI" id="CHEBI:57262"/>
        <dbReference type="ChEBI" id="CHEBI:64612"/>
        <dbReference type="EC" id="4.1.1.65"/>
    </reaction>
</comment>
<dbReference type="Pfam" id="PF02666">
    <property type="entry name" value="PS_Dcarbxylase"/>
    <property type="match status" value="1"/>
</dbReference>
<feature type="domain" description="C2" evidence="13">
    <location>
        <begin position="357"/>
        <end position="479"/>
    </location>
</feature>
<dbReference type="EMBL" id="JAGSYN010000024">
    <property type="protein sequence ID" value="KAG7666285.1"/>
    <property type="molecule type" value="Genomic_DNA"/>
</dbReference>
<evidence type="ECO:0000256" key="12">
    <source>
        <dbReference type="SAM" id="MobiDB-lite"/>
    </source>
</evidence>
<keyword evidence="6 11" id="KW-0865">Zymogen</keyword>
<feature type="compositionally biased region" description="Polar residues" evidence="12">
    <location>
        <begin position="197"/>
        <end position="217"/>
    </location>
</feature>
<feature type="site" description="Cleavage (non-hydrolytic); by autocatalysis" evidence="11">
    <location>
        <begin position="1012"/>
        <end position="1013"/>
    </location>
</feature>
<evidence type="ECO:0000256" key="6">
    <source>
        <dbReference type="ARBA" id="ARBA00023145"/>
    </source>
</evidence>
<dbReference type="InterPro" id="IPR003817">
    <property type="entry name" value="PS_Dcarbxylase"/>
</dbReference>
<keyword evidence="9 11" id="KW-1208">Phospholipid metabolism</keyword>
<keyword evidence="7 11" id="KW-0594">Phospholipid biosynthesis</keyword>
<evidence type="ECO:0000256" key="1">
    <source>
        <dbReference type="ARBA" id="ARBA00005189"/>
    </source>
</evidence>
<feature type="active site" description="Charge relay system; for autoendoproteolytic cleavage activity" evidence="11">
    <location>
        <position position="926"/>
    </location>
</feature>
<keyword evidence="2 11" id="KW-0444">Lipid biosynthesis</keyword>
<feature type="active site" description="Charge relay system; for autoendoproteolytic cleavage activity" evidence="11">
    <location>
        <position position="1013"/>
    </location>
</feature>
<evidence type="ECO:0000313" key="14">
    <source>
        <dbReference type="EMBL" id="KAG7666285.1"/>
    </source>
</evidence>
<dbReference type="PANTHER" id="PTHR10067">
    <property type="entry name" value="PHOSPHATIDYLSERINE DECARBOXYLASE"/>
    <property type="match status" value="1"/>
</dbReference>
<dbReference type="EC" id="4.1.1.65" evidence="11"/>
<comment type="cofactor">
    <cofactor evidence="11">
        <name>pyruvate</name>
        <dbReference type="ChEBI" id="CHEBI:15361"/>
    </cofactor>
    <text evidence="11">Binds 1 pyruvoyl group covalently per subunit.</text>
</comment>
<comment type="pathway">
    <text evidence="1">Lipid metabolism.</text>
</comment>
<evidence type="ECO:0000313" key="15">
    <source>
        <dbReference type="Proteomes" id="UP000694255"/>
    </source>
</evidence>
<dbReference type="CDD" id="cd04039">
    <property type="entry name" value="C2_PSD"/>
    <property type="match status" value="1"/>
</dbReference>
<comment type="domain">
    <text evidence="11">The C2 domains have an essential, but non-catalytic function. They may facilitate interactions with other proteins and are required for lipid transport function.</text>
</comment>
<feature type="chain" id="PRO_5035348313" description="Phosphatidylserine decarboxylase 2 alpha chain" evidence="11">
    <location>
        <begin position="1013"/>
        <end position="1137"/>
    </location>
</feature>
<feature type="compositionally biased region" description="Acidic residues" evidence="12">
    <location>
        <begin position="1115"/>
        <end position="1137"/>
    </location>
</feature>
<feature type="compositionally biased region" description="Low complexity" evidence="12">
    <location>
        <begin position="10"/>
        <end position="20"/>
    </location>
</feature>
<protein>
    <recommendedName>
        <fullName evidence="11">Phosphatidylserine decarboxylase proenzyme 2</fullName>
        <ecNumber evidence="11">4.1.1.65</ecNumber>
    </recommendedName>
    <component>
        <recommendedName>
            <fullName evidence="11">Phosphatidylserine decarboxylase 2 beta chain</fullName>
        </recommendedName>
    </component>
    <component>
        <recommendedName>
            <fullName evidence="11">Phosphatidylserine decarboxylase 2 alpha chain</fullName>
        </recommendedName>
    </component>
</protein>
<comment type="function">
    <text evidence="11">Catalyzes the formation of phosphatidylethanolamine (PtdEtn) from phosphatidylserine (PtdSer). Plays a central role in phospholipid metabolism and in the interorganelle trafficking of phosphatidylserine.</text>
</comment>
<dbReference type="GO" id="GO:0016540">
    <property type="term" value="P:protein autoprocessing"/>
    <property type="evidence" value="ECO:0007669"/>
    <property type="project" value="UniProtKB-UniRule"/>
</dbReference>
<feature type="chain" id="PRO_5035348314" description="Phosphatidylserine decarboxylase 2 beta chain" evidence="11">
    <location>
        <begin position="1"/>
        <end position="1012"/>
    </location>
</feature>
<dbReference type="HAMAP" id="MF_00663">
    <property type="entry name" value="PS_decarb_PSD_B_type2"/>
    <property type="match status" value="1"/>
</dbReference>
<keyword evidence="11" id="KW-0333">Golgi apparatus</keyword>
<evidence type="ECO:0000256" key="3">
    <source>
        <dbReference type="ARBA" id="ARBA00022793"/>
    </source>
</evidence>
<dbReference type="GO" id="GO:0010008">
    <property type="term" value="C:endosome membrane"/>
    <property type="evidence" value="ECO:0007669"/>
    <property type="project" value="UniProtKB-SubCell"/>
</dbReference>
<keyword evidence="10 11" id="KW-0670">Pyruvate</keyword>